<sequence>SAYNSGTHVVTIGLDFLQGISNCPCTQSPVHD</sequence>
<proteinExistence type="predicted"/>
<dbReference type="AlphaFoldDB" id="A0A1H8RUY0"/>
<protein>
    <submittedName>
        <fullName evidence="1">Uncharacterized protein</fullName>
    </submittedName>
</protein>
<keyword evidence="2" id="KW-1185">Reference proteome</keyword>
<reference evidence="2" key="1">
    <citation type="submission" date="2016-10" db="EMBL/GenBank/DDBJ databases">
        <authorList>
            <person name="Varghese N."/>
            <person name="Submissions S."/>
        </authorList>
    </citation>
    <scope>NUCLEOTIDE SEQUENCE [LARGE SCALE GENOMIC DNA]</scope>
    <source>
        <strain evidence="2">CGMCC 1.8704</strain>
    </source>
</reference>
<name>A0A1H8RUY0_9FLAO</name>
<accession>A0A1H8RUY0</accession>
<dbReference type="Proteomes" id="UP000198657">
    <property type="component" value="Unassembled WGS sequence"/>
</dbReference>
<dbReference type="STRING" id="604089.SAMN04487942_0176"/>
<evidence type="ECO:0000313" key="1">
    <source>
        <dbReference type="EMBL" id="SEO70107.1"/>
    </source>
</evidence>
<gene>
    <name evidence="1" type="ORF">SAMN04487942_0176</name>
</gene>
<evidence type="ECO:0000313" key="2">
    <source>
        <dbReference type="Proteomes" id="UP000198657"/>
    </source>
</evidence>
<feature type="non-terminal residue" evidence="1">
    <location>
        <position position="1"/>
    </location>
</feature>
<dbReference type="EMBL" id="FODN01000016">
    <property type="protein sequence ID" value="SEO70107.1"/>
    <property type="molecule type" value="Genomic_DNA"/>
</dbReference>
<organism evidence="1 2">
    <name type="scientific">Flavobacterium sinopsychrotolerans</name>
    <dbReference type="NCBI Taxonomy" id="604089"/>
    <lineage>
        <taxon>Bacteria</taxon>
        <taxon>Pseudomonadati</taxon>
        <taxon>Bacteroidota</taxon>
        <taxon>Flavobacteriia</taxon>
        <taxon>Flavobacteriales</taxon>
        <taxon>Flavobacteriaceae</taxon>
        <taxon>Flavobacterium</taxon>
    </lineage>
</organism>